<evidence type="ECO:0000259" key="11">
    <source>
        <dbReference type="Pfam" id="PF07715"/>
    </source>
</evidence>
<dbReference type="EMBL" id="JBELQA010000006">
    <property type="protein sequence ID" value="MFL9831501.1"/>
    <property type="molecule type" value="Genomic_DNA"/>
</dbReference>
<dbReference type="RefSeq" id="WP_408081973.1">
    <property type="nucleotide sequence ID" value="NZ_JBELQA010000006.1"/>
</dbReference>
<dbReference type="NCBIfam" id="TIGR04057">
    <property type="entry name" value="SusC_RagA_signa"/>
    <property type="match status" value="1"/>
</dbReference>
<dbReference type="InterPro" id="IPR023996">
    <property type="entry name" value="TonB-dep_OMP_SusC/RagA"/>
</dbReference>
<keyword evidence="13" id="KW-1185">Reference proteome</keyword>
<dbReference type="InterPro" id="IPR037066">
    <property type="entry name" value="Plug_dom_sf"/>
</dbReference>
<keyword evidence="12" id="KW-0675">Receptor</keyword>
<dbReference type="InterPro" id="IPR008969">
    <property type="entry name" value="CarboxyPept-like_regulatory"/>
</dbReference>
<keyword evidence="5 9" id="KW-0798">TonB box</keyword>
<proteinExistence type="inferred from homology"/>
<evidence type="ECO:0000256" key="9">
    <source>
        <dbReference type="RuleBase" id="RU003357"/>
    </source>
</evidence>
<evidence type="ECO:0000256" key="5">
    <source>
        <dbReference type="ARBA" id="ARBA00023077"/>
    </source>
</evidence>
<dbReference type="Gene3D" id="2.170.130.10">
    <property type="entry name" value="TonB-dependent receptor, plug domain"/>
    <property type="match status" value="1"/>
</dbReference>
<comment type="subcellular location">
    <subcellularLocation>
        <location evidence="1 8">Cell outer membrane</location>
        <topology evidence="1 8">Multi-pass membrane protein</topology>
    </subcellularLocation>
</comment>
<dbReference type="Pfam" id="PF13715">
    <property type="entry name" value="CarbopepD_reg_2"/>
    <property type="match status" value="1"/>
</dbReference>
<sequence length="1086" mass="119325">MNALNKKYYFILLGILFYLPMLGQQTTITGVVKDAKTGMPLPGVTVLIKSTTQGTSTDLDGNYSIKVDSKGILQFSYIGYKTSESPVIGKTTININLTEESNQLDEIVVVGYGTAKRKDLTGSVVSVKGKELAAYPVPNVATAMQGKMPGVTITALDGRPDSKVSIRVRGGGSITQSNDPLFIVDGFPVSNINDIPASQIASIDVLKDASSTAIYGARGANGVVLITTKAPTSGKVSVTYSGNTQFKSPAKYLGALNGYDFVKLNWDFGTLFGNGTAWASQYGLGTANSSLNPEGINAYKTARYRDLEKEVLRNTTAQNHNITISGGNEKTKYSVSFDNFNDNGLKIESYYKRTNVLGKIKSEIAKGLDFEADMYYSNQEVFGSESQTSSVGSRLTNASRYTPVTPLGDPNTDLGLFETYVKPEFDPIGIIRDIYDKTERQKYRANLALNWKVTDALTLRTDYGTTRNYSNRYQFTGSFAKNTVGVQGGDASISKTTDKGYRLVNTLNYKFLKLGENHDLNILLGQEINNKESENTSLSGTNYPVSFDYNRAFSLMSQYGDQNNIRIENTYDIPGHLASFFGRINYTFKDRYLFTATLRADGSSNFAPANRWGYFPAAAFAWRVSDESFLQNSKIISNLKLRLSYGQVGNDQISSGLWKENWTGSTGYSYNNINNGIYIPSTSMMINPNLKWETTITRNLGIDYGLFDNRLYGTIDAYWNTTKDLLLPKNVPAYTGYLNQMDNIGQTRNIGLEFSLGGDIISDGDFKLSANMNISINRNKVESLSEGINYNYYNSGWASTTISPINGDYAFSVGDPVGLIRGYKYDGFYTTDDFDYNSATQVYTLKSGIANSTSVLGTFPGLPANSAYPGMLKLKKVNTDTHATNINETDDATIIGNTNAKFTGGFNINASYKSFDLLLGFNGSYGNDIYNANKLGNSYGNKAPFRNFSTVTQNAYTLFDVNASGDLVRIYDPATLNILNANAKTYMPFHERAVIHSGGIEDGSFLRLNNVTLGYTLPTDISQKVAIQNLRIYATITNALLWTKYTGYDPEVDAGNGRNSTYPTPGMDFGAYPKARTFTLGISIKF</sequence>
<dbReference type="InterPro" id="IPR036942">
    <property type="entry name" value="Beta-barrel_TonB_sf"/>
</dbReference>
<accession>A0ABW8XUD1</accession>
<dbReference type="InterPro" id="IPR012910">
    <property type="entry name" value="Plug_dom"/>
</dbReference>
<comment type="similarity">
    <text evidence="8 9">Belongs to the TonB-dependent receptor family.</text>
</comment>
<name>A0ABW8XUD1_9FLAO</name>
<dbReference type="SUPFAM" id="SSF49464">
    <property type="entry name" value="Carboxypeptidase regulatory domain-like"/>
    <property type="match status" value="1"/>
</dbReference>
<evidence type="ECO:0000256" key="4">
    <source>
        <dbReference type="ARBA" id="ARBA00022692"/>
    </source>
</evidence>
<evidence type="ECO:0000256" key="8">
    <source>
        <dbReference type="PROSITE-ProRule" id="PRU01360"/>
    </source>
</evidence>
<reference evidence="12 13" key="1">
    <citation type="submission" date="2024-06" db="EMBL/GenBank/DDBJ databases">
        <authorList>
            <person name="Kaempfer P."/>
            <person name="Viver T."/>
        </authorList>
    </citation>
    <scope>NUCLEOTIDE SEQUENCE [LARGE SCALE GENOMIC DNA]</scope>
    <source>
        <strain evidence="12 13">ST-87</strain>
    </source>
</reference>
<dbReference type="InterPro" id="IPR000531">
    <property type="entry name" value="Beta-barrel_TonB"/>
</dbReference>
<dbReference type="Pfam" id="PF07715">
    <property type="entry name" value="Plug"/>
    <property type="match status" value="1"/>
</dbReference>
<dbReference type="Gene3D" id="2.60.40.1120">
    <property type="entry name" value="Carboxypeptidase-like, regulatory domain"/>
    <property type="match status" value="1"/>
</dbReference>
<evidence type="ECO:0000313" key="12">
    <source>
        <dbReference type="EMBL" id="MFL9831501.1"/>
    </source>
</evidence>
<evidence type="ECO:0000259" key="10">
    <source>
        <dbReference type="Pfam" id="PF00593"/>
    </source>
</evidence>
<organism evidence="12 13">
    <name type="scientific">Flavobacterium plantiphilum</name>
    <dbReference type="NCBI Taxonomy" id="3163297"/>
    <lineage>
        <taxon>Bacteria</taxon>
        <taxon>Pseudomonadati</taxon>
        <taxon>Bacteroidota</taxon>
        <taxon>Flavobacteriia</taxon>
        <taxon>Flavobacteriales</taxon>
        <taxon>Flavobacteriaceae</taxon>
        <taxon>Flavobacterium</taxon>
    </lineage>
</organism>
<dbReference type="Pfam" id="PF00593">
    <property type="entry name" value="TonB_dep_Rec_b-barrel"/>
    <property type="match status" value="1"/>
</dbReference>
<evidence type="ECO:0000256" key="1">
    <source>
        <dbReference type="ARBA" id="ARBA00004571"/>
    </source>
</evidence>
<keyword evidence="2 8" id="KW-0813">Transport</keyword>
<dbReference type="Gene3D" id="2.40.170.20">
    <property type="entry name" value="TonB-dependent receptor, beta-barrel domain"/>
    <property type="match status" value="1"/>
</dbReference>
<feature type="domain" description="TonB-dependent receptor plug" evidence="11">
    <location>
        <begin position="117"/>
        <end position="223"/>
    </location>
</feature>
<keyword evidence="6 8" id="KW-0472">Membrane</keyword>
<evidence type="ECO:0000256" key="7">
    <source>
        <dbReference type="ARBA" id="ARBA00023237"/>
    </source>
</evidence>
<dbReference type="NCBIfam" id="TIGR04056">
    <property type="entry name" value="OMP_RagA_SusC"/>
    <property type="match status" value="1"/>
</dbReference>
<evidence type="ECO:0000256" key="3">
    <source>
        <dbReference type="ARBA" id="ARBA00022452"/>
    </source>
</evidence>
<dbReference type="InterPro" id="IPR039426">
    <property type="entry name" value="TonB-dep_rcpt-like"/>
</dbReference>
<dbReference type="SUPFAM" id="SSF56935">
    <property type="entry name" value="Porins"/>
    <property type="match status" value="1"/>
</dbReference>
<keyword evidence="3 8" id="KW-1134">Transmembrane beta strand</keyword>
<dbReference type="PROSITE" id="PS52016">
    <property type="entry name" value="TONB_DEPENDENT_REC_3"/>
    <property type="match status" value="1"/>
</dbReference>
<gene>
    <name evidence="12" type="ORF">ABS764_11645</name>
</gene>
<dbReference type="InterPro" id="IPR023997">
    <property type="entry name" value="TonB-dep_OMP_SusC/RagA_CS"/>
</dbReference>
<evidence type="ECO:0000313" key="13">
    <source>
        <dbReference type="Proteomes" id="UP001629260"/>
    </source>
</evidence>
<evidence type="ECO:0000256" key="6">
    <source>
        <dbReference type="ARBA" id="ARBA00023136"/>
    </source>
</evidence>
<comment type="caution">
    <text evidence="12">The sequence shown here is derived from an EMBL/GenBank/DDBJ whole genome shotgun (WGS) entry which is preliminary data.</text>
</comment>
<keyword evidence="4 8" id="KW-0812">Transmembrane</keyword>
<evidence type="ECO:0000256" key="2">
    <source>
        <dbReference type="ARBA" id="ARBA00022448"/>
    </source>
</evidence>
<protein>
    <submittedName>
        <fullName evidence="12">TonB-dependent receptor</fullName>
    </submittedName>
</protein>
<feature type="domain" description="TonB-dependent receptor-like beta-barrel" evidence="10">
    <location>
        <begin position="388"/>
        <end position="964"/>
    </location>
</feature>
<dbReference type="Proteomes" id="UP001629260">
    <property type="component" value="Unassembled WGS sequence"/>
</dbReference>
<keyword evidence="7 8" id="KW-0998">Cell outer membrane</keyword>